<evidence type="ECO:0000256" key="7">
    <source>
        <dbReference type="ARBA" id="ARBA00022786"/>
    </source>
</evidence>
<evidence type="ECO:0000256" key="1">
    <source>
        <dbReference type="ARBA" id="ARBA00004167"/>
    </source>
</evidence>
<evidence type="ECO:0000256" key="13">
    <source>
        <dbReference type="SAM" id="Phobius"/>
    </source>
</evidence>
<dbReference type="InterPro" id="IPR013083">
    <property type="entry name" value="Znf_RING/FYVE/PHD"/>
</dbReference>
<evidence type="ECO:0000313" key="15">
    <source>
        <dbReference type="EMBL" id="KAL1599310.1"/>
    </source>
</evidence>
<dbReference type="PANTHER" id="PTHR45768">
    <property type="entry name" value="E3 UBIQUITIN-PROTEIN LIGASE RNF13-LIKE"/>
    <property type="match status" value="1"/>
</dbReference>
<sequence>MTARGIGVFTIQFPDPTKINYINNQFNTLNETISFQYRGLTNIQTLSTKGADSGSDPYGILYLPDLSSDSCRSNETSHVPANVTRLADLPADQNYALIAFAPWFSAPCMIEYFQAARRQSTTKGFMTYLPGNDNAQPPVLNNPAWDLQDGGMWQQENTFPTYALSSISGNNVINQLDLYSGNLSTVPNGHDLSRIFDSTDYVRLWATVSTDSGGTLPSLWVFLVIVLAILIAAIGTTSLCMHIIQRRRRNALRQRVLNGEVDLEALGVKRLTVSQDVLNKLPIVTYTAAQTDAEKLPGAPPTALNLAPGVDAETGSKTSPLVRRVSAPTVSTTNNATFSQPTCPICIDDFEPNETQVRELPCRHIFHPDCIDTFLLRNSSLCPMCKQSVLPAGTCPVSITNMMVRRERHIARMRERSAWSAANGGITPPVSVTMSGHARGAFGSIGRAVTGRRIFSAPERTQNRPADIEMAATNATATPSPQPVSSIPTGPAPPPPPASTAANPHDCDPPPTPTQNRREWARQRALNLLGHRHTPTEVDALEQEENARPKWKRALNKVFPGFR</sequence>
<keyword evidence="8" id="KW-0862">Zinc</keyword>
<name>A0ABR3R4E5_9PLEO</name>
<dbReference type="SUPFAM" id="SSF57850">
    <property type="entry name" value="RING/U-box"/>
    <property type="match status" value="1"/>
</dbReference>
<feature type="region of interest" description="Disordered" evidence="12">
    <location>
        <begin position="476"/>
        <end position="548"/>
    </location>
</feature>
<evidence type="ECO:0000256" key="4">
    <source>
        <dbReference type="ARBA" id="ARBA00022692"/>
    </source>
</evidence>
<evidence type="ECO:0000256" key="8">
    <source>
        <dbReference type="ARBA" id="ARBA00022833"/>
    </source>
</evidence>
<keyword evidence="3" id="KW-0808">Transferase</keyword>
<proteinExistence type="predicted"/>
<evidence type="ECO:0000256" key="9">
    <source>
        <dbReference type="ARBA" id="ARBA00022989"/>
    </source>
</evidence>
<reference evidence="15 16" key="1">
    <citation type="submission" date="2024-02" db="EMBL/GenBank/DDBJ databases">
        <title>De novo assembly and annotation of 12 fungi associated with fruit tree decline syndrome in Ontario, Canada.</title>
        <authorList>
            <person name="Sulman M."/>
            <person name="Ellouze W."/>
            <person name="Ilyukhin E."/>
        </authorList>
    </citation>
    <scope>NUCLEOTIDE SEQUENCE [LARGE SCALE GENOMIC DNA]</scope>
    <source>
        <strain evidence="15 16">M97-236</strain>
    </source>
</reference>
<organism evidence="15 16">
    <name type="scientific">Nothophoma quercina</name>
    <dbReference type="NCBI Taxonomy" id="749835"/>
    <lineage>
        <taxon>Eukaryota</taxon>
        <taxon>Fungi</taxon>
        <taxon>Dikarya</taxon>
        <taxon>Ascomycota</taxon>
        <taxon>Pezizomycotina</taxon>
        <taxon>Dothideomycetes</taxon>
        <taxon>Pleosporomycetidae</taxon>
        <taxon>Pleosporales</taxon>
        <taxon>Pleosporineae</taxon>
        <taxon>Didymellaceae</taxon>
        <taxon>Nothophoma</taxon>
    </lineage>
</organism>
<accession>A0ABR3R4E5</accession>
<evidence type="ECO:0000259" key="14">
    <source>
        <dbReference type="PROSITE" id="PS50089"/>
    </source>
</evidence>
<keyword evidence="10 13" id="KW-0472">Membrane</keyword>
<feature type="transmembrane region" description="Helical" evidence="13">
    <location>
        <begin position="219"/>
        <end position="244"/>
    </location>
</feature>
<dbReference type="PANTHER" id="PTHR45768:SF18">
    <property type="entry name" value="RING-H2 FINGER PROTEIN ATL47-RELATED"/>
    <property type="match status" value="1"/>
</dbReference>
<feature type="domain" description="RING-type" evidence="14">
    <location>
        <begin position="343"/>
        <end position="386"/>
    </location>
</feature>
<evidence type="ECO:0000313" key="16">
    <source>
        <dbReference type="Proteomes" id="UP001521222"/>
    </source>
</evidence>
<gene>
    <name evidence="15" type="ORF">SLS59_006327</name>
</gene>
<keyword evidence="9 13" id="KW-1133">Transmembrane helix</keyword>
<protein>
    <recommendedName>
        <fullName evidence="14">RING-type domain-containing protein</fullName>
    </recommendedName>
</protein>
<evidence type="ECO:0000256" key="5">
    <source>
        <dbReference type="ARBA" id="ARBA00022723"/>
    </source>
</evidence>
<keyword evidence="16" id="KW-1185">Reference proteome</keyword>
<dbReference type="Pfam" id="PF13639">
    <property type="entry name" value="zf-RING_2"/>
    <property type="match status" value="1"/>
</dbReference>
<keyword evidence="6 11" id="KW-0863">Zinc-finger</keyword>
<dbReference type="EMBL" id="JAKIXB020000020">
    <property type="protein sequence ID" value="KAL1599310.1"/>
    <property type="molecule type" value="Genomic_DNA"/>
</dbReference>
<dbReference type="InterPro" id="IPR001841">
    <property type="entry name" value="Znf_RING"/>
</dbReference>
<evidence type="ECO:0000256" key="11">
    <source>
        <dbReference type="PROSITE-ProRule" id="PRU00175"/>
    </source>
</evidence>
<evidence type="ECO:0000256" key="2">
    <source>
        <dbReference type="ARBA" id="ARBA00004906"/>
    </source>
</evidence>
<dbReference type="CDD" id="cd16454">
    <property type="entry name" value="RING-H2_PA-TM-RING"/>
    <property type="match status" value="1"/>
</dbReference>
<evidence type="ECO:0000256" key="12">
    <source>
        <dbReference type="SAM" id="MobiDB-lite"/>
    </source>
</evidence>
<keyword evidence="5" id="KW-0479">Metal-binding</keyword>
<dbReference type="SMART" id="SM00184">
    <property type="entry name" value="RING"/>
    <property type="match status" value="1"/>
</dbReference>
<evidence type="ECO:0000256" key="6">
    <source>
        <dbReference type="ARBA" id="ARBA00022771"/>
    </source>
</evidence>
<comment type="caution">
    <text evidence="15">The sequence shown here is derived from an EMBL/GenBank/DDBJ whole genome shotgun (WGS) entry which is preliminary data.</text>
</comment>
<evidence type="ECO:0000256" key="3">
    <source>
        <dbReference type="ARBA" id="ARBA00022679"/>
    </source>
</evidence>
<comment type="pathway">
    <text evidence="2">Protein modification; protein ubiquitination.</text>
</comment>
<comment type="subcellular location">
    <subcellularLocation>
        <location evidence="1">Membrane</location>
        <topology evidence="1">Single-pass membrane protein</topology>
    </subcellularLocation>
</comment>
<dbReference type="Gene3D" id="3.30.40.10">
    <property type="entry name" value="Zinc/RING finger domain, C3HC4 (zinc finger)"/>
    <property type="match status" value="1"/>
</dbReference>
<evidence type="ECO:0000256" key="10">
    <source>
        <dbReference type="ARBA" id="ARBA00023136"/>
    </source>
</evidence>
<keyword evidence="7" id="KW-0833">Ubl conjugation pathway</keyword>
<keyword evidence="4 13" id="KW-0812">Transmembrane</keyword>
<dbReference type="PROSITE" id="PS50089">
    <property type="entry name" value="ZF_RING_2"/>
    <property type="match status" value="1"/>
</dbReference>
<dbReference type="Proteomes" id="UP001521222">
    <property type="component" value="Unassembled WGS sequence"/>
</dbReference>